<keyword evidence="4" id="KW-1015">Disulfide bond</keyword>
<dbReference type="InterPro" id="IPR001254">
    <property type="entry name" value="Trypsin_dom"/>
</dbReference>
<dbReference type="InterPro" id="IPR033116">
    <property type="entry name" value="TRYPSIN_SER"/>
</dbReference>
<organism evidence="8 9">
    <name type="scientific">Sinanodonta woodiana</name>
    <name type="common">Chinese pond mussel</name>
    <name type="synonym">Anodonta woodiana</name>
    <dbReference type="NCBI Taxonomy" id="1069815"/>
    <lineage>
        <taxon>Eukaryota</taxon>
        <taxon>Metazoa</taxon>
        <taxon>Spiralia</taxon>
        <taxon>Lophotrochozoa</taxon>
        <taxon>Mollusca</taxon>
        <taxon>Bivalvia</taxon>
        <taxon>Autobranchia</taxon>
        <taxon>Heteroconchia</taxon>
        <taxon>Palaeoheterodonta</taxon>
        <taxon>Unionida</taxon>
        <taxon>Unionoidea</taxon>
        <taxon>Unionidae</taxon>
        <taxon>Unioninae</taxon>
        <taxon>Sinanodonta</taxon>
    </lineage>
</organism>
<dbReference type="GO" id="GO:0008236">
    <property type="term" value="F:serine-type peptidase activity"/>
    <property type="evidence" value="ECO:0007669"/>
    <property type="project" value="UniProtKB-KW"/>
</dbReference>
<dbReference type="Pfam" id="PF00089">
    <property type="entry name" value="Trypsin"/>
    <property type="match status" value="1"/>
</dbReference>
<evidence type="ECO:0000313" key="9">
    <source>
        <dbReference type="Proteomes" id="UP001634394"/>
    </source>
</evidence>
<dbReference type="PROSITE" id="PS50240">
    <property type="entry name" value="TRYPSIN_DOM"/>
    <property type="match status" value="1"/>
</dbReference>
<dbReference type="Gene3D" id="2.40.10.10">
    <property type="entry name" value="Trypsin-like serine proteases"/>
    <property type="match status" value="1"/>
</dbReference>
<dbReference type="InterPro" id="IPR043504">
    <property type="entry name" value="Peptidase_S1_PA_chymotrypsin"/>
</dbReference>
<protein>
    <recommendedName>
        <fullName evidence="7">Peptidase S1 domain-containing protein</fullName>
    </recommendedName>
</protein>
<evidence type="ECO:0000313" key="8">
    <source>
        <dbReference type="EMBL" id="KAL3886431.1"/>
    </source>
</evidence>
<sequence>MAYIVRVTLFLLAAVVLSVKSVSVCESKYHGRCINIISTCHSGETQSYSHCAFLEACCYHPSGSTSGSGGSPSSGLSTPDLTSGANGSCGHALVSSSHKIVGGSVSTPGAYPWQVSLRYKGGHVCGGSLITDKWVLTAAHCFEDTPLTHWTVALGIHDNNQVHTSNLHTTQQIFVHEHYNGDTNLNDIALIKLSKPVDTTGTMSRTICLPQAQESFDHLVCTVTGWGAIREDGPDARYMMEVDIPIISNSMCSYYNDGGIHTSNICAGYTAGGKDSCQGDSGGPLACNHNGVWKLAGIVSWGNGCAQKHSPGVYTRVTSFLDWIHKTLAAYPQ</sequence>
<dbReference type="SMART" id="SM00020">
    <property type="entry name" value="Tryp_SPc"/>
    <property type="match status" value="1"/>
</dbReference>
<evidence type="ECO:0000256" key="6">
    <source>
        <dbReference type="SAM" id="SignalP"/>
    </source>
</evidence>
<feature type="signal peptide" evidence="6">
    <location>
        <begin position="1"/>
        <end position="21"/>
    </location>
</feature>
<dbReference type="Proteomes" id="UP001634394">
    <property type="component" value="Unassembled WGS sequence"/>
</dbReference>
<accession>A0ABD3XJJ6</accession>
<dbReference type="FunFam" id="2.40.10.10:FF:000003">
    <property type="entry name" value="Transmembrane serine protease 3"/>
    <property type="match status" value="1"/>
</dbReference>
<dbReference type="CDD" id="cd00190">
    <property type="entry name" value="Tryp_SPc"/>
    <property type="match status" value="1"/>
</dbReference>
<dbReference type="PROSITE" id="PS00134">
    <property type="entry name" value="TRYPSIN_HIS"/>
    <property type="match status" value="1"/>
</dbReference>
<feature type="domain" description="Peptidase S1" evidence="7">
    <location>
        <begin position="100"/>
        <end position="329"/>
    </location>
</feature>
<gene>
    <name evidence="8" type="ORF">ACJMK2_026423</name>
</gene>
<dbReference type="AlphaFoldDB" id="A0ABD3XJJ6"/>
<dbReference type="PROSITE" id="PS00135">
    <property type="entry name" value="TRYPSIN_SER"/>
    <property type="match status" value="1"/>
</dbReference>
<reference evidence="8 9" key="1">
    <citation type="submission" date="2024-11" db="EMBL/GenBank/DDBJ databases">
        <title>Chromosome-level genome assembly of the freshwater bivalve Anodonta woodiana.</title>
        <authorList>
            <person name="Chen X."/>
        </authorList>
    </citation>
    <scope>NUCLEOTIDE SEQUENCE [LARGE SCALE GENOMIC DNA]</scope>
    <source>
        <strain evidence="8">MN2024</strain>
        <tissue evidence="8">Gills</tissue>
    </source>
</reference>
<keyword evidence="1 5" id="KW-0645">Protease</keyword>
<dbReference type="PRINTS" id="PR00722">
    <property type="entry name" value="CHYMOTRYPSIN"/>
</dbReference>
<dbReference type="InterPro" id="IPR018114">
    <property type="entry name" value="TRYPSIN_HIS"/>
</dbReference>
<evidence type="ECO:0000256" key="2">
    <source>
        <dbReference type="ARBA" id="ARBA00022801"/>
    </source>
</evidence>
<comment type="caution">
    <text evidence="8">The sequence shown here is derived from an EMBL/GenBank/DDBJ whole genome shotgun (WGS) entry which is preliminary data.</text>
</comment>
<dbReference type="InterPro" id="IPR009003">
    <property type="entry name" value="Peptidase_S1_PA"/>
</dbReference>
<keyword evidence="3 5" id="KW-0720">Serine protease</keyword>
<dbReference type="SUPFAM" id="SSF50494">
    <property type="entry name" value="Trypsin-like serine proteases"/>
    <property type="match status" value="1"/>
</dbReference>
<evidence type="ECO:0000256" key="5">
    <source>
        <dbReference type="RuleBase" id="RU363034"/>
    </source>
</evidence>
<dbReference type="EMBL" id="JBJQND010000002">
    <property type="protein sequence ID" value="KAL3886431.1"/>
    <property type="molecule type" value="Genomic_DNA"/>
</dbReference>
<dbReference type="InterPro" id="IPR001314">
    <property type="entry name" value="Peptidase_S1A"/>
</dbReference>
<evidence type="ECO:0000256" key="4">
    <source>
        <dbReference type="ARBA" id="ARBA00023157"/>
    </source>
</evidence>
<keyword evidence="2 5" id="KW-0378">Hydrolase</keyword>
<dbReference type="PANTHER" id="PTHR24252:SF7">
    <property type="entry name" value="HYALIN"/>
    <property type="match status" value="1"/>
</dbReference>
<proteinExistence type="predicted"/>
<dbReference type="PANTHER" id="PTHR24252">
    <property type="entry name" value="ACROSIN-RELATED"/>
    <property type="match status" value="1"/>
</dbReference>
<evidence type="ECO:0000256" key="1">
    <source>
        <dbReference type="ARBA" id="ARBA00022670"/>
    </source>
</evidence>
<keyword evidence="9" id="KW-1185">Reference proteome</keyword>
<dbReference type="GO" id="GO:0006508">
    <property type="term" value="P:proteolysis"/>
    <property type="evidence" value="ECO:0007669"/>
    <property type="project" value="UniProtKB-KW"/>
</dbReference>
<name>A0ABD3XJJ6_SINWO</name>
<feature type="chain" id="PRO_5044781055" description="Peptidase S1 domain-containing protein" evidence="6">
    <location>
        <begin position="22"/>
        <end position="333"/>
    </location>
</feature>
<keyword evidence="6" id="KW-0732">Signal</keyword>
<evidence type="ECO:0000259" key="7">
    <source>
        <dbReference type="PROSITE" id="PS50240"/>
    </source>
</evidence>
<evidence type="ECO:0000256" key="3">
    <source>
        <dbReference type="ARBA" id="ARBA00022825"/>
    </source>
</evidence>